<protein>
    <submittedName>
        <fullName evidence="1">Uncharacterized protein</fullName>
    </submittedName>
</protein>
<gene>
    <name evidence="1" type="ORF">QAD02_021218</name>
</gene>
<keyword evidence="2" id="KW-1185">Reference proteome</keyword>
<reference evidence="1" key="1">
    <citation type="submission" date="2023-04" db="EMBL/GenBank/DDBJ databases">
        <title>A chromosome-level genome assembly of the parasitoid wasp Eretmocerus hayati.</title>
        <authorList>
            <person name="Zhong Y."/>
            <person name="Liu S."/>
            <person name="Liu Y."/>
        </authorList>
    </citation>
    <scope>NUCLEOTIDE SEQUENCE</scope>
    <source>
        <strain evidence="1">ZJU_SS_LIU_2023</strain>
    </source>
</reference>
<proteinExistence type="predicted"/>
<organism evidence="1 2">
    <name type="scientific">Eretmocerus hayati</name>
    <dbReference type="NCBI Taxonomy" id="131215"/>
    <lineage>
        <taxon>Eukaryota</taxon>
        <taxon>Metazoa</taxon>
        <taxon>Ecdysozoa</taxon>
        <taxon>Arthropoda</taxon>
        <taxon>Hexapoda</taxon>
        <taxon>Insecta</taxon>
        <taxon>Pterygota</taxon>
        <taxon>Neoptera</taxon>
        <taxon>Endopterygota</taxon>
        <taxon>Hymenoptera</taxon>
        <taxon>Apocrita</taxon>
        <taxon>Proctotrupomorpha</taxon>
        <taxon>Chalcidoidea</taxon>
        <taxon>Aphelinidae</taxon>
        <taxon>Aphelininae</taxon>
        <taxon>Eretmocerus</taxon>
    </lineage>
</organism>
<accession>A0ACC2PUF6</accession>
<evidence type="ECO:0000313" key="2">
    <source>
        <dbReference type="Proteomes" id="UP001239111"/>
    </source>
</evidence>
<dbReference type="EMBL" id="CM056741">
    <property type="protein sequence ID" value="KAJ8685425.1"/>
    <property type="molecule type" value="Genomic_DNA"/>
</dbReference>
<sequence>MGKADMQQKASNAHEQNDSQNTEQNSTKSFLRSVDPKPNFGTNARNPRSEGTAERPEEIIKETVMEVLSIKETERNEERAALLRREEFLEQREESKMRQEKRNKIVIRGIQLDTRNGKREIESFLKENLQVKVEASEVNTIQVARGKNLFVAKMSGMEEGMSVMKSKKNLQNASITRADSRWQGDVLMMKDFCHKHRQTTLPAPGASTAEGLPTIDEHHQKFDVTALHPAMMTKDPNDSDLEFCKELTTLASFVNRKLVNFHGIVLIREDFNVRIGNSDQVPEDSMEGLVYSHTRESRDKIQNKQGSALVADFEDLGLFILIGRSPADSEGDYTFVGERGNSTIDHIWAN</sequence>
<evidence type="ECO:0000313" key="1">
    <source>
        <dbReference type="EMBL" id="KAJ8685425.1"/>
    </source>
</evidence>
<dbReference type="Proteomes" id="UP001239111">
    <property type="component" value="Chromosome 1"/>
</dbReference>
<comment type="caution">
    <text evidence="1">The sequence shown here is derived from an EMBL/GenBank/DDBJ whole genome shotgun (WGS) entry which is preliminary data.</text>
</comment>
<name>A0ACC2PUF6_9HYME</name>